<organism evidence="1 2">
    <name type="scientific">Thermanaerosceptrum fracticalcis</name>
    <dbReference type="NCBI Taxonomy" id="1712410"/>
    <lineage>
        <taxon>Bacteria</taxon>
        <taxon>Bacillati</taxon>
        <taxon>Bacillota</taxon>
        <taxon>Clostridia</taxon>
        <taxon>Eubacteriales</taxon>
        <taxon>Peptococcaceae</taxon>
        <taxon>Thermanaerosceptrum</taxon>
    </lineage>
</organism>
<sequence>MVNLSQFFKKSPVPSERVGSLRVHMEEPLAVTKLSEFLARFLEEGNFLNNKPVIFCIGTDRSTGDSLGPLTGMRLATLLRGSNIPVYGTLDEPVHATNLEEYVNLIKKNWTGHPVIAIDACLGLAANVGTILADDKPLRPGAGVHKVLPEVGDISFSGIVNVGGFMEFQVLQNTRLSLVYKMSHVIANSIFLGLHKLEAPGRQLQAK</sequence>
<dbReference type="AlphaFoldDB" id="A0A7G6E551"/>
<keyword evidence="1" id="KW-0378">Hydrolase</keyword>
<keyword evidence="2" id="KW-1185">Reference proteome</keyword>
<keyword evidence="1" id="KW-0645">Protease</keyword>
<name>A0A7G6E551_THEFR</name>
<gene>
    <name evidence="1" type="primary">yyaC</name>
    <name evidence="1" type="ORF">BR63_13390</name>
</gene>
<dbReference type="GO" id="GO:0006508">
    <property type="term" value="P:proteolysis"/>
    <property type="evidence" value="ECO:0007669"/>
    <property type="project" value="UniProtKB-KW"/>
</dbReference>
<dbReference type="InterPro" id="IPR023430">
    <property type="entry name" value="Pept_HybD-like_dom_sf"/>
</dbReference>
<dbReference type="EMBL" id="CP045798">
    <property type="protein sequence ID" value="QNB47205.1"/>
    <property type="molecule type" value="Genomic_DNA"/>
</dbReference>
<proteinExistence type="predicted"/>
<evidence type="ECO:0000313" key="1">
    <source>
        <dbReference type="EMBL" id="QNB47205.1"/>
    </source>
</evidence>
<dbReference type="KEGG" id="tfr:BR63_13390"/>
<dbReference type="OrthoDB" id="9815953at2"/>
<dbReference type="RefSeq" id="WP_034424084.1">
    <property type="nucleotide sequence ID" value="NZ_CP045798.1"/>
</dbReference>
<dbReference type="GO" id="GO:0008233">
    <property type="term" value="F:peptidase activity"/>
    <property type="evidence" value="ECO:0007669"/>
    <property type="project" value="UniProtKB-KW"/>
</dbReference>
<evidence type="ECO:0000313" key="2">
    <source>
        <dbReference type="Proteomes" id="UP000515847"/>
    </source>
</evidence>
<dbReference type="Proteomes" id="UP000515847">
    <property type="component" value="Chromosome"/>
</dbReference>
<accession>A0A7G6E551</accession>
<dbReference type="SUPFAM" id="SSF53163">
    <property type="entry name" value="HybD-like"/>
    <property type="match status" value="1"/>
</dbReference>
<dbReference type="Pfam" id="PF06866">
    <property type="entry name" value="DUF1256"/>
    <property type="match status" value="1"/>
</dbReference>
<reference evidence="1 2" key="1">
    <citation type="journal article" date="2019" name="Front. Microbiol.">
        <title>Thermoanaerosceptrum fracticalcis gen. nov. sp. nov., a Novel Fumarate-Fermenting Microorganism From a Deep Fractured Carbonate Aquifer of the US Great Basin.</title>
        <authorList>
            <person name="Hamilton-Brehm S.D."/>
            <person name="Stewart L.E."/>
            <person name="Zavarin M."/>
            <person name="Caldwell M."/>
            <person name="Lawson P.A."/>
            <person name="Onstott T.C."/>
            <person name="Grzymski J."/>
            <person name="Neveux I."/>
            <person name="Lollar B.S."/>
            <person name="Russell C.E."/>
            <person name="Moser D.P."/>
        </authorList>
    </citation>
    <scope>NUCLEOTIDE SEQUENCE [LARGE SCALE GENOMIC DNA]</scope>
    <source>
        <strain evidence="1 2">DRI-13</strain>
    </source>
</reference>
<dbReference type="NCBIfam" id="TIGR02841">
    <property type="entry name" value="spore_YyaC"/>
    <property type="match status" value="1"/>
</dbReference>
<protein>
    <submittedName>
        <fullName evidence="1">Spore protease YyaC</fullName>
    </submittedName>
</protein>
<dbReference type="InterPro" id="IPR009665">
    <property type="entry name" value="YyaC"/>
</dbReference>